<feature type="domain" description="Type I restriction modification DNA specificity" evidence="5">
    <location>
        <begin position="224"/>
        <end position="388"/>
    </location>
</feature>
<dbReference type="AlphaFoldDB" id="A0A0Z8GFG6"/>
<dbReference type="GO" id="GO:0003677">
    <property type="term" value="F:DNA binding"/>
    <property type="evidence" value="ECO:0007669"/>
    <property type="project" value="UniProtKB-KW"/>
</dbReference>
<evidence type="ECO:0000256" key="1">
    <source>
        <dbReference type="ARBA" id="ARBA00010923"/>
    </source>
</evidence>
<dbReference type="Gene3D" id="1.10.287.1120">
    <property type="entry name" value="Bipartite methylase S protein"/>
    <property type="match status" value="1"/>
</dbReference>
<evidence type="ECO:0000256" key="4">
    <source>
        <dbReference type="SAM" id="Coils"/>
    </source>
</evidence>
<reference evidence="6 7" key="1">
    <citation type="submission" date="2016-02" db="EMBL/GenBank/DDBJ databases">
        <authorList>
            <consortium name="Pathogen Informatics"/>
        </authorList>
    </citation>
    <scope>NUCLEOTIDE SEQUENCE [LARGE SCALE GENOMIC DNA]</scope>
    <source>
        <strain evidence="6 7">LSS52</strain>
    </source>
</reference>
<dbReference type="RefSeq" id="WP_044777697.1">
    <property type="nucleotide sequence ID" value="NZ_CEDY01000227.1"/>
</dbReference>
<feature type="coiled-coil region" evidence="4">
    <location>
        <begin position="379"/>
        <end position="406"/>
    </location>
</feature>
<gene>
    <name evidence="6" type="ORF">ERS132414_01524</name>
</gene>
<evidence type="ECO:0000259" key="5">
    <source>
        <dbReference type="Pfam" id="PF01420"/>
    </source>
</evidence>
<dbReference type="InterPro" id="IPR052021">
    <property type="entry name" value="Type-I_RS_S_subunit"/>
</dbReference>
<dbReference type="SUPFAM" id="SSF116734">
    <property type="entry name" value="DNA methylase specificity domain"/>
    <property type="match status" value="2"/>
</dbReference>
<organism evidence="6 7">
    <name type="scientific">Streptococcus suis</name>
    <dbReference type="NCBI Taxonomy" id="1307"/>
    <lineage>
        <taxon>Bacteria</taxon>
        <taxon>Bacillati</taxon>
        <taxon>Bacillota</taxon>
        <taxon>Bacilli</taxon>
        <taxon>Lactobacillales</taxon>
        <taxon>Streptococcaceae</taxon>
        <taxon>Streptococcus</taxon>
    </lineage>
</organism>
<name>A0A0Z8GFG6_STRSU</name>
<dbReference type="Pfam" id="PF01420">
    <property type="entry name" value="Methylase_S"/>
    <property type="match status" value="2"/>
</dbReference>
<dbReference type="InterPro" id="IPR000055">
    <property type="entry name" value="Restrct_endonuc_typeI_TRD"/>
</dbReference>
<evidence type="ECO:0000313" key="6">
    <source>
        <dbReference type="EMBL" id="CYU97822.1"/>
    </source>
</evidence>
<keyword evidence="3" id="KW-0238">DNA-binding</keyword>
<dbReference type="CDD" id="cd17252">
    <property type="entry name" value="RMtype1_S_EcoKI-TRD1-CR1_like"/>
    <property type="match status" value="1"/>
</dbReference>
<dbReference type="CDD" id="cd17286">
    <property type="entry name" value="RMtype1_S_Lla161ORF747P_TRD1-CR1_like"/>
    <property type="match status" value="1"/>
</dbReference>
<dbReference type="InterPro" id="IPR044946">
    <property type="entry name" value="Restrct_endonuc_typeI_TRD_sf"/>
</dbReference>
<evidence type="ECO:0000256" key="3">
    <source>
        <dbReference type="ARBA" id="ARBA00023125"/>
    </source>
</evidence>
<keyword evidence="4" id="KW-0175">Coiled coil</keyword>
<sequence length="409" mass="46350">MKTNNNIPAYRFQGYTDAWELRPLGEIGNTYTGLSGKTKDDFGHGDGRFVTYMNVFSNPISLPEMVEAVEIDESQNTVRYGDVLFTTSSETPEEVGMSSVWLGNTENTYLNSFCFGFRPVKKVNPYYLAYLLRSSGMRRKISFLAQGISRYNISKTKMMELEISIPNENEQSAIGTFFSTLDRHITLHQRKLDTLKQQKKTYLKLLFPAKGQTKPALRFQGFEDDWEIKRISDIGDIVTGNTPSTSNEDYYSKEGMMWVTPTDIDGLIITDTNKKLSPEGEKVSRIVPANSILVTCIASIGKNTLLLEAGSFNQQINAVVPNQSLYYPYFLLTQSYFWSESMKRIAPAATMQIINKNEFSNITVPLPSVPEQEAIGTFFQTLDQEITQVEVKLASLKEMKKTLLRKLFV</sequence>
<dbReference type="PANTHER" id="PTHR30408">
    <property type="entry name" value="TYPE-1 RESTRICTION ENZYME ECOKI SPECIFICITY PROTEIN"/>
    <property type="match status" value="1"/>
</dbReference>
<dbReference type="Proteomes" id="UP000072794">
    <property type="component" value="Unassembled WGS sequence"/>
</dbReference>
<dbReference type="Gene3D" id="3.90.220.20">
    <property type="entry name" value="DNA methylase specificity domains"/>
    <property type="match status" value="2"/>
</dbReference>
<dbReference type="PANTHER" id="PTHR30408:SF12">
    <property type="entry name" value="TYPE I RESTRICTION ENZYME MJAVIII SPECIFICITY SUBUNIT"/>
    <property type="match status" value="1"/>
</dbReference>
<protein>
    <submittedName>
        <fullName evidence="6">Type IC specificity subunit</fullName>
    </submittedName>
</protein>
<accession>A0A0Z8GFG6</accession>
<dbReference type="GO" id="GO:0009307">
    <property type="term" value="P:DNA restriction-modification system"/>
    <property type="evidence" value="ECO:0007669"/>
    <property type="project" value="UniProtKB-KW"/>
</dbReference>
<evidence type="ECO:0000313" key="7">
    <source>
        <dbReference type="Proteomes" id="UP000072794"/>
    </source>
</evidence>
<keyword evidence="2" id="KW-0680">Restriction system</keyword>
<evidence type="ECO:0000256" key="2">
    <source>
        <dbReference type="ARBA" id="ARBA00022747"/>
    </source>
</evidence>
<feature type="domain" description="Type I restriction modification DNA specificity" evidence="5">
    <location>
        <begin position="18"/>
        <end position="197"/>
    </location>
</feature>
<dbReference type="EMBL" id="FIHA01000030">
    <property type="protein sequence ID" value="CYU97822.1"/>
    <property type="molecule type" value="Genomic_DNA"/>
</dbReference>
<proteinExistence type="inferred from homology"/>
<comment type="similarity">
    <text evidence="1">Belongs to the type-I restriction system S methylase family.</text>
</comment>